<dbReference type="SUPFAM" id="SSF51126">
    <property type="entry name" value="Pectin lyase-like"/>
    <property type="match status" value="2"/>
</dbReference>
<reference evidence="3 4" key="1">
    <citation type="submission" date="2021-12" db="EMBL/GenBank/DDBJ databases">
        <title>Genome seq of p7.</title>
        <authorList>
            <person name="Seo T."/>
        </authorList>
    </citation>
    <scope>NUCLEOTIDE SEQUENCE [LARGE SCALE GENOMIC DNA]</scope>
    <source>
        <strain evidence="3 4">P7</strain>
    </source>
</reference>
<dbReference type="InterPro" id="IPR051551">
    <property type="entry name" value="Autotransporter_adhesion"/>
</dbReference>
<gene>
    <name evidence="3" type="ORF">LXT12_25320</name>
</gene>
<organism evidence="3 4">
    <name type="scientific">Pelomonas caseinilytica</name>
    <dbReference type="NCBI Taxonomy" id="2906763"/>
    <lineage>
        <taxon>Bacteria</taxon>
        <taxon>Pseudomonadati</taxon>
        <taxon>Pseudomonadota</taxon>
        <taxon>Betaproteobacteria</taxon>
        <taxon>Burkholderiales</taxon>
        <taxon>Sphaerotilaceae</taxon>
        <taxon>Roseateles</taxon>
    </lineage>
</organism>
<comment type="caution">
    <text evidence="3">The sequence shown here is derived from an EMBL/GenBank/DDBJ whole genome shotgun (WGS) entry which is preliminary data.</text>
</comment>
<dbReference type="NCBIfam" id="TIGR02601">
    <property type="entry name" value="autotrns_rpt"/>
    <property type="match status" value="5"/>
</dbReference>
<evidence type="ECO:0000256" key="2">
    <source>
        <dbReference type="SAM" id="MobiDB-lite"/>
    </source>
</evidence>
<dbReference type="InterPro" id="IPR013425">
    <property type="entry name" value="Autotrns_rpt"/>
</dbReference>
<dbReference type="PANTHER" id="PTHR35037:SF3">
    <property type="entry name" value="C-TERMINAL REGION OF AIDA-LIKE PROTEIN"/>
    <property type="match status" value="1"/>
</dbReference>
<dbReference type="PANTHER" id="PTHR35037">
    <property type="entry name" value="C-TERMINAL REGION OF AIDA-LIKE PROTEIN"/>
    <property type="match status" value="1"/>
</dbReference>
<accession>A0ABS8XI83</accession>
<protein>
    <submittedName>
        <fullName evidence="3">Autotransporter-associated beta strand repeat-containing protein</fullName>
    </submittedName>
</protein>
<proteinExistence type="predicted"/>
<dbReference type="Pfam" id="PF18886">
    <property type="entry name" value="DUF5649"/>
    <property type="match status" value="14"/>
</dbReference>
<feature type="region of interest" description="Disordered" evidence="2">
    <location>
        <begin position="2244"/>
        <end position="2275"/>
    </location>
</feature>
<dbReference type="EMBL" id="JAJTWT010000018">
    <property type="protein sequence ID" value="MCE4540566.1"/>
    <property type="molecule type" value="Genomic_DNA"/>
</dbReference>
<dbReference type="Pfam" id="PF12951">
    <property type="entry name" value="PATR"/>
    <property type="match status" value="6"/>
</dbReference>
<evidence type="ECO:0000313" key="3">
    <source>
        <dbReference type="EMBL" id="MCE4540566.1"/>
    </source>
</evidence>
<dbReference type="InterPro" id="IPR012332">
    <property type="entry name" value="Autotransporter_pectin_lyase_C"/>
</dbReference>
<dbReference type="InterPro" id="IPR011050">
    <property type="entry name" value="Pectin_lyase_fold/virulence"/>
</dbReference>
<dbReference type="Proteomes" id="UP001201463">
    <property type="component" value="Unassembled WGS sequence"/>
</dbReference>
<evidence type="ECO:0000313" key="4">
    <source>
        <dbReference type="Proteomes" id="UP001201463"/>
    </source>
</evidence>
<sequence length="2275" mass="213170">MDATGTLSLTTTSGGVNQTAGAIQVGGTTTVSAGSSAISLAQAGNHFTGAVQLSGGAVQVADSGALVLGTTTAATLAATSHGALTQAGKLAVAGTASFDTGTAALTLTDPTNDLTGAIGITGGAVDLVTAHDLNLAALSQAPGQALRLTAGGTLTLPAALTNIDTGSADLKLVSQGGAFATAGTLKGGNVTLGGLSVTLGHDVTATGALDVQALAGSIVQTGGRISATGASQFDAGAFALTLNRPLNDFQGAVSLTGGSTQIAATSLHALDLAALATGSLNATAAGALRLGTGTVGGNLAAASGGILNQAAGGLTVTGSTSLNAGSFAITLLDAANHWGGAVALTGGTTQLRANGALLLGAANVGLLSLTSTGAVTQNAALVVGGGLSVDAGSAGIDLGQFANSFSGSVSLTGGASQVRSGGALTLGVLGTGALTARSSGALVLGQGTVGGDLLAISNGGAVSQGGALNVAGAASVQAGTGAITLAQAGNHWGGTVDLSGAATQLTSAAGLTLGTLAVGALSVDATGPLVLGQGSVGGSLAASSHGGAIGQAGALDVAGAANVQAGTGSITLTQAGNRWQSTVQLGGATTQITGAGSLTLGLLDTGDLTATSSGVLGLGQGRVAGALVATSASHAITQSGALQVDGTATLDAGSADITLAQAGNQLQGALHLTARNATVVNQADLDLAGLNLDSLDATSAGALKLGHASLAGTLAARALGGALTQAAGGLTVAGATTLQASGGITLADAANHFQGLVSLAGGSATVLANAEALRLGSLATGDLGVTAAGALDLGSGSIGGHLTAVSSGALTQTGALAVGAGAGLNAGSAAITLEQAGNAFTGTVALSGGNVRLASAAGLALGLLAVGDLTVSSGGALQLGSGAVGGSLTATSGGALTQASGGLAVAGTSQLDAGSHAIQLAEAGNAFTGAVGLVAGDATLVNGAALLLGASTVGGNLSATTRGTGIAQSGALTVGGSSAFAADGAAATLSLGLAGNQLHGAVSTAALNGGRFTAATIENALDLGFSGDAGVLSLGSTGLLTLGGGRSGSLTAAATTGIVQTGALDVSGLTTLVARGAALAVDLRHAGNDLARVQLTASPGGSFAAVQLRDGDAIRHDGLQFAGDAASLDLGSAGALDLAGIATASLRADTSASGAAITQSGRLAVSGDATFAAGSGAITLLRADNGLPSLTVASAGRARIASAGDVTVNAGSVSAGLELASPGAIALAGPLSGAGELVLNGRGSLTIASAQAYAGGTRIQSGRLVLQGSAAQAGSGAVQLGAGGQLDLRDGATLANALVGQGGSVLNSAGTGTLAGPVTLQALTTFAPSAAGGGLTVSGAIDDAGGGFGLRLADSGTLTLTGSNHYGGVTDIAAGTLRANGAAALPSTSAVQIAAGAVLALGADLTAGSLGGAGHVELGGFTLGVGADGGDSSFAGSLAGSGGLTKLGAGALTLSGSSTHTGATRVAAGQLVLDSATALNETTAVTVDAGATLTVKQSVNLGSLAGAGTVAVQAPQLGVGANGSDTVFNGALTGAGGLAKIGTGRLTLGGAASLAGDVRVDAGRLQLAAAGALPGSAAVAVAAGATLDLQADQGLAALSGSGQVQLNASTLTLGATGRDSRFDGVVSGSGGLTKAGTGTLTLGGANLYTGTTRVAAGTLDLAAAQALAGGSALAIDAAGRVQVHANQAVATLGGSGALVLDGATLAVGAGGADSRFDGSVSGSGGLAKQGAGTLTLTAAATNGGATAIEAGTLRLAGSGSLGAGEIRNQGSLVLDRADGVELTQAITGSGGLTVLQGAVTLASAGNTYAGATQVLGGSLATTAAERLPDASAVQVAAGAQLQLGGKETVASLQAAGSVHLAGDFTTQAEQVYTGSLTLANPSGLTLTGTTIDASRSSNQFGTAPLNLGGGQALVTVKEALQLGNLTLSGGGRIEAARLDLNGKIALTGGSLTLVATAAPDDAKATPQGVAQVPLAGVSLALAEATVQQGGAGAITVAEGASLAVQAAGGGSVLLAQDANSFKGQLSVLSGAGYGTAWSPNVKGALGVQSVVRVAGQQVNVGGSGIEADVLSLRADQLATLGTAKLVARLPFDETLLGKTLSLPSMTLELAPGALGVSGAFGVVGGTPLQVEVGSTATGNRTSGPNAGYLTVLPKGGAQGASVIVLAGPEVGAGTVAPYRFFHDGARQATEIPVIYNGVLPLTPSASGALSSINGDAEDARRARFQETVRTENVTVRLRSGVIAEVGPGRPSTQGSEGATPPVQCDPAAQPALSCK</sequence>
<evidence type="ECO:0000256" key="1">
    <source>
        <dbReference type="ARBA" id="ARBA00022729"/>
    </source>
</evidence>
<keyword evidence="1" id="KW-0732">Signal</keyword>
<name>A0ABS8XI83_9BURK</name>
<dbReference type="Gene3D" id="2.160.20.20">
    <property type="match status" value="1"/>
</dbReference>
<keyword evidence="4" id="KW-1185">Reference proteome</keyword>
<dbReference type="InterPro" id="IPR043709">
    <property type="entry name" value="DUF5649"/>
</dbReference>